<dbReference type="Proteomes" id="UP000186026">
    <property type="component" value="Unassembled WGS sequence"/>
</dbReference>
<evidence type="ECO:0000313" key="1">
    <source>
        <dbReference type="EMBL" id="SIT14322.1"/>
    </source>
</evidence>
<keyword evidence="2" id="KW-1185">Reference proteome</keyword>
<organism evidence="1 2">
    <name type="scientific">Belliella pelovolcani</name>
    <dbReference type="NCBI Taxonomy" id="529505"/>
    <lineage>
        <taxon>Bacteria</taxon>
        <taxon>Pseudomonadati</taxon>
        <taxon>Bacteroidota</taxon>
        <taxon>Cytophagia</taxon>
        <taxon>Cytophagales</taxon>
        <taxon>Cyclobacteriaceae</taxon>
        <taxon>Belliella</taxon>
    </lineage>
</organism>
<proteinExistence type="predicted"/>
<dbReference type="EMBL" id="FTOP01000021">
    <property type="protein sequence ID" value="SIT14322.1"/>
    <property type="molecule type" value="Genomic_DNA"/>
</dbReference>
<dbReference type="AlphaFoldDB" id="A0A1N7PUT3"/>
<evidence type="ECO:0000313" key="2">
    <source>
        <dbReference type="Proteomes" id="UP000186026"/>
    </source>
</evidence>
<name>A0A1N7PUT3_9BACT</name>
<protein>
    <submittedName>
        <fullName evidence="1">Uncharacterized protein</fullName>
    </submittedName>
</protein>
<accession>A0A1N7PUT3</accession>
<gene>
    <name evidence="1" type="ORF">SAMN05421761_12113</name>
</gene>
<sequence>MKHMVILGLILFVILIPVGIWMQNQAKNKGKKHFEVFNAADIDNRIESVRIAYKGTGMKLDDGREFIFYPLTDKRLNEGSIFNYTAESGDKVEKRAFSDTLYLYKGDKILMYTFTKF</sequence>
<reference evidence="2" key="1">
    <citation type="submission" date="2017-01" db="EMBL/GenBank/DDBJ databases">
        <authorList>
            <person name="Varghese N."/>
            <person name="Submissions S."/>
        </authorList>
    </citation>
    <scope>NUCLEOTIDE SEQUENCE [LARGE SCALE GENOMIC DNA]</scope>
    <source>
        <strain evidence="2">DSM 46698</strain>
    </source>
</reference>